<comment type="caution">
    <text evidence="1">The sequence shown here is derived from an EMBL/GenBank/DDBJ whole genome shotgun (WGS) entry which is preliminary data.</text>
</comment>
<reference evidence="1 2" key="1">
    <citation type="journal article" date="2021" name="Pathogens">
        <title>Isolation and Characterization of Kingella bonacorsii sp. nov., A Novel Kingella Species Detected in a Stable Periodontitis Subject.</title>
        <authorList>
            <person name="Antezack A."/>
            <person name="Boxberger M."/>
            <person name="Rolland C."/>
            <person name="Monnet-Corti V."/>
            <person name="La Scola B."/>
        </authorList>
    </citation>
    <scope>NUCLEOTIDE SEQUENCE [LARGE SCALE GENOMIC DNA]</scope>
    <source>
        <strain evidence="1 2">Marseille-Q4569</strain>
    </source>
</reference>
<keyword evidence="2" id="KW-1185">Reference proteome</keyword>
<gene>
    <name evidence="1" type="ORF">JDW22_12075</name>
</gene>
<dbReference type="EMBL" id="JAEHNZ010000005">
    <property type="protein sequence ID" value="MBK0397289.1"/>
    <property type="molecule type" value="Genomic_DNA"/>
</dbReference>
<dbReference type="Proteomes" id="UP000614058">
    <property type="component" value="Unassembled WGS sequence"/>
</dbReference>
<name>A0ABS1BVV6_9NEIS</name>
<accession>A0ABS1BVV6</accession>
<organism evidence="1 2">
    <name type="scientific">Kingella bonacorsii</name>
    <dbReference type="NCBI Taxonomy" id="2796361"/>
    <lineage>
        <taxon>Bacteria</taxon>
        <taxon>Pseudomonadati</taxon>
        <taxon>Pseudomonadota</taxon>
        <taxon>Betaproteobacteria</taxon>
        <taxon>Neisseriales</taxon>
        <taxon>Neisseriaceae</taxon>
        <taxon>Kingella</taxon>
    </lineage>
</organism>
<sequence>MQQPITPRCGIGEISCALEMTAHGLFDQTQNPVQTENCANLLLVLSDYLRWWYYCQESE</sequence>
<evidence type="ECO:0000313" key="2">
    <source>
        <dbReference type="Proteomes" id="UP000614058"/>
    </source>
</evidence>
<proteinExistence type="predicted"/>
<protein>
    <submittedName>
        <fullName evidence="1">Uncharacterized protein</fullName>
    </submittedName>
</protein>
<evidence type="ECO:0000313" key="1">
    <source>
        <dbReference type="EMBL" id="MBK0397289.1"/>
    </source>
</evidence>
<dbReference type="RefSeq" id="WP_200523253.1">
    <property type="nucleotide sequence ID" value="NZ_JAEHNZ010000005.1"/>
</dbReference>